<protein>
    <submittedName>
        <fullName evidence="3">Uncharacterized protein</fullName>
    </submittedName>
</protein>
<name>A0A218MLY4_9VIRU</name>
<sequence length="83" mass="9765">MQDVIDAIQQFGFPVVAMVGLGYFVYFVWTTITENIDPAIEEMKMTILQLIDQIRMLDNDMIRLQKKLDTVLQLKENEERKNN</sequence>
<feature type="transmembrane region" description="Helical" evidence="2">
    <location>
        <begin position="12"/>
        <end position="29"/>
    </location>
</feature>
<dbReference type="EMBL" id="KY052827">
    <property type="protein sequence ID" value="ASF00306.1"/>
    <property type="molecule type" value="Genomic_DNA"/>
</dbReference>
<organism evidence="3">
    <name type="scientific">uncultured virus</name>
    <dbReference type="NCBI Taxonomy" id="340016"/>
    <lineage>
        <taxon>Viruses</taxon>
        <taxon>environmental samples</taxon>
    </lineage>
</organism>
<keyword evidence="1" id="KW-0175">Coiled coil</keyword>
<reference evidence="3" key="1">
    <citation type="submission" date="2016-10" db="EMBL/GenBank/DDBJ databases">
        <authorList>
            <person name="Varghese N."/>
        </authorList>
    </citation>
    <scope>NUCLEOTIDE SEQUENCE</scope>
</reference>
<feature type="coiled-coil region" evidence="1">
    <location>
        <begin position="40"/>
        <end position="81"/>
    </location>
</feature>
<evidence type="ECO:0000256" key="2">
    <source>
        <dbReference type="SAM" id="Phobius"/>
    </source>
</evidence>
<proteinExistence type="predicted"/>
<accession>A0A218MLY4</accession>
<evidence type="ECO:0000256" key="1">
    <source>
        <dbReference type="SAM" id="Coils"/>
    </source>
</evidence>
<keyword evidence="2" id="KW-1133">Transmembrane helix</keyword>
<evidence type="ECO:0000313" key="3">
    <source>
        <dbReference type="EMBL" id="ASF00306.1"/>
    </source>
</evidence>
<keyword evidence="2" id="KW-0812">Transmembrane</keyword>
<keyword evidence="2" id="KW-0472">Membrane</keyword>
<reference evidence="3" key="2">
    <citation type="journal article" date="2017" name="Nat. Commun.">
        <title>Single-virus genomics reveals hidden cosmopolitan and abundant viruses.</title>
        <authorList>
            <person name="Martinez-Hernandez F."/>
            <person name="Fornas O."/>
            <person name="Lluesma Gomez M."/>
            <person name="Bolduc B."/>
            <person name="de la Cruz Pena M.J."/>
            <person name="Martinez J.M."/>
            <person name="Anton J."/>
            <person name="Gasol J.M."/>
            <person name="Rosselli R."/>
            <person name="Rodriguez-Valera F."/>
            <person name="Sullivan M.B."/>
            <person name="Acinas S.G."/>
            <person name="Martinez-Garcia M."/>
        </authorList>
    </citation>
    <scope>NUCLEOTIDE SEQUENCE</scope>
</reference>